<evidence type="ECO:0000256" key="1">
    <source>
        <dbReference type="ARBA" id="ARBA00022679"/>
    </source>
</evidence>
<reference evidence="9" key="2">
    <citation type="journal article" date="2023" name="PLoS ONE">
        <title>Philodulcilactobacillus myokoensis gen. nov., sp. nov., a fructophilic, acidophilic, and agar-phobic lactic acid bacterium isolated from fermented vegetable extracts.</title>
        <authorList>
            <person name="Kouya T."/>
            <person name="Ishiyama Y."/>
            <person name="Ohashi S."/>
            <person name="Kumakubo R."/>
            <person name="Yamazaki T."/>
            <person name="Otaki T."/>
        </authorList>
    </citation>
    <scope>NUCLEOTIDE SEQUENCE</scope>
    <source>
        <strain evidence="9">WR16-4</strain>
    </source>
</reference>
<evidence type="ECO:0000256" key="4">
    <source>
        <dbReference type="ARBA" id="ARBA00022722"/>
    </source>
</evidence>
<dbReference type="GO" id="GO:0045004">
    <property type="term" value="P:DNA replication proofreading"/>
    <property type="evidence" value="ECO:0007669"/>
    <property type="project" value="TreeGrafter"/>
</dbReference>
<dbReference type="InterPro" id="IPR013520">
    <property type="entry name" value="Ribonucl_H"/>
</dbReference>
<dbReference type="EMBL" id="BRPL01000002">
    <property type="protein sequence ID" value="GLB46841.1"/>
    <property type="molecule type" value="Genomic_DNA"/>
</dbReference>
<evidence type="ECO:0000313" key="10">
    <source>
        <dbReference type="Proteomes" id="UP001144204"/>
    </source>
</evidence>
<evidence type="ECO:0000256" key="7">
    <source>
        <dbReference type="ARBA" id="ARBA00070925"/>
    </source>
</evidence>
<dbReference type="InterPro" id="IPR012337">
    <property type="entry name" value="RNaseH-like_sf"/>
</dbReference>
<keyword evidence="10" id="KW-1185">Reference proteome</keyword>
<dbReference type="InterPro" id="IPR006054">
    <property type="entry name" value="DnaQ"/>
</dbReference>
<dbReference type="Pfam" id="PF00929">
    <property type="entry name" value="RNase_T"/>
    <property type="match status" value="1"/>
</dbReference>
<dbReference type="SMART" id="SM00479">
    <property type="entry name" value="EXOIII"/>
    <property type="match status" value="1"/>
</dbReference>
<dbReference type="InterPro" id="IPR036397">
    <property type="entry name" value="RNaseH_sf"/>
</dbReference>
<evidence type="ECO:0000256" key="5">
    <source>
        <dbReference type="ARBA" id="ARBA00022839"/>
    </source>
</evidence>
<keyword evidence="3" id="KW-0235">DNA replication</keyword>
<feature type="domain" description="Exonuclease" evidence="8">
    <location>
        <begin position="4"/>
        <end position="171"/>
    </location>
</feature>
<dbReference type="RefSeq" id="WP_286136303.1">
    <property type="nucleotide sequence ID" value="NZ_BRPL01000002.1"/>
</dbReference>
<evidence type="ECO:0000256" key="3">
    <source>
        <dbReference type="ARBA" id="ARBA00022705"/>
    </source>
</evidence>
<dbReference type="SUPFAM" id="SSF53098">
    <property type="entry name" value="Ribonuclease H-like"/>
    <property type="match status" value="1"/>
</dbReference>
<dbReference type="GO" id="GO:0008408">
    <property type="term" value="F:3'-5' exonuclease activity"/>
    <property type="evidence" value="ECO:0007669"/>
    <property type="project" value="TreeGrafter"/>
</dbReference>
<gene>
    <name evidence="9" type="primary">dinG</name>
    <name evidence="9" type="ORF">WR164_08200</name>
</gene>
<sequence length="891" mass="104046">MNKVFAVVDLETTGTNVNDGAKIIQFSCSFVQNNRVINNFNTYINPKEEIPERITKLTGISRKQTDHAPTFKQIADKIKRLLSNTIFVAHNVNFDFPFLNQELIQNGFSSLKIQAIDTVTLSQILLPTMPSYRLRDVSGYFNIVHKHPHSSDSDAYATAKLLIVLINRAFRLPLMIINQIIKLKPNLPQDTMQVFKWAQSDHQSDQTPNFLFRCHHLILRKINIHHDQNNNQINLKEKQHFNHNAELKRIIGKIHRHYHHGMMVEIPEYFQRLLAISYSMSKIVSNEHKQTLFILSNQNDINQFINQLIPYLNSILSFPIHGSNFKSDEHYINLLKFSNSLSMPNHTKLDPLIKAKILVWLTITKTGDLDELGINNSQYLNDIRSYPDSFLEHQNQVKNPFAKFDFIKLRNRRVKQDQFIIIDQCTFTNRHFKSIFPIKLKKLYLVYDQAQMLPKVFKKANQLTINFPMIPIIIHRIKSNFNRTHYQNLKNVFHHDLHAYQIIIKSDLLLDQIEMKQNLLLNRFNKFIIKRAQLHSMMDDYEVNIQINQRSQLILINNILVSIVKNTNRIKILSHKLNNIFINQHFHSSDDQFLLDQYQMNLRKLFQSITTMKPFIKMNRQVINQNDSLQSVAFKIEINRSLNPSSIKICYHKNLHYSLTIDDLILKFRSVIFSGSSLFLLKHGQIIKNALKVNPKLTIPIRSHDHPPYSKQMRIFVENHPIDNQIDRVSSKMNQVINANPNLTFIHVNDLETIEPIYESLAAQNNRTILAEGISGSKQKILKMIKSFPNAIVIGSMKLFQNLKWHHNKLKSLLVINNDLNQSARNVFNWKQLIVKFMLLAQNKGTVTLIGLNDQNVKLLINSLPSSIITKYEPLNQIQNDIKMFLINNYI</sequence>
<evidence type="ECO:0000259" key="8">
    <source>
        <dbReference type="SMART" id="SM00479"/>
    </source>
</evidence>
<dbReference type="PANTHER" id="PTHR30231">
    <property type="entry name" value="DNA POLYMERASE III SUBUNIT EPSILON"/>
    <property type="match status" value="1"/>
</dbReference>
<reference evidence="9" key="1">
    <citation type="submission" date="2022-07" db="EMBL/GenBank/DDBJ databases">
        <authorList>
            <person name="Kouya T."/>
            <person name="Ishiyama Y."/>
        </authorList>
    </citation>
    <scope>NUCLEOTIDE SEQUENCE</scope>
    <source>
        <strain evidence="9">WR16-4</strain>
    </source>
</reference>
<keyword evidence="4" id="KW-0540">Nuclease</keyword>
<keyword evidence="5" id="KW-0378">Hydrolase</keyword>
<dbReference type="GO" id="GO:0003887">
    <property type="term" value="F:DNA-directed DNA polymerase activity"/>
    <property type="evidence" value="ECO:0007669"/>
    <property type="project" value="UniProtKB-KW"/>
</dbReference>
<dbReference type="GO" id="GO:0003677">
    <property type="term" value="F:DNA binding"/>
    <property type="evidence" value="ECO:0007669"/>
    <property type="project" value="InterPro"/>
</dbReference>
<dbReference type="CDD" id="cd06127">
    <property type="entry name" value="DEDDh"/>
    <property type="match status" value="1"/>
</dbReference>
<accession>A0A9W6B128</accession>
<dbReference type="PANTHER" id="PTHR30231:SF41">
    <property type="entry name" value="DNA POLYMERASE III SUBUNIT EPSILON"/>
    <property type="match status" value="1"/>
</dbReference>
<evidence type="ECO:0000256" key="2">
    <source>
        <dbReference type="ARBA" id="ARBA00022695"/>
    </source>
</evidence>
<dbReference type="AlphaFoldDB" id="A0A9W6B128"/>
<dbReference type="Gene3D" id="3.30.420.10">
    <property type="entry name" value="Ribonuclease H-like superfamily/Ribonuclease H"/>
    <property type="match status" value="1"/>
</dbReference>
<proteinExistence type="predicted"/>
<keyword evidence="2" id="KW-0548">Nucleotidyltransferase</keyword>
<organism evidence="9 10">
    <name type="scientific">Philodulcilactobacillus myokoensis</name>
    <dbReference type="NCBI Taxonomy" id="2929573"/>
    <lineage>
        <taxon>Bacteria</taxon>
        <taxon>Bacillati</taxon>
        <taxon>Bacillota</taxon>
        <taxon>Bacilli</taxon>
        <taxon>Lactobacillales</taxon>
        <taxon>Lactobacillaceae</taxon>
        <taxon>Philodulcilactobacillus</taxon>
    </lineage>
</organism>
<dbReference type="Proteomes" id="UP001144204">
    <property type="component" value="Unassembled WGS sequence"/>
</dbReference>
<dbReference type="NCBIfam" id="TIGR00573">
    <property type="entry name" value="dnaq"/>
    <property type="match status" value="1"/>
</dbReference>
<dbReference type="GO" id="GO:0005829">
    <property type="term" value="C:cytosol"/>
    <property type="evidence" value="ECO:0007669"/>
    <property type="project" value="TreeGrafter"/>
</dbReference>
<protein>
    <recommendedName>
        <fullName evidence="7">DNA polymerase III polC-type</fullName>
    </recommendedName>
</protein>
<dbReference type="FunFam" id="3.30.420.10:FF:000045">
    <property type="entry name" value="3'-5' exonuclease DinG"/>
    <property type="match status" value="1"/>
</dbReference>
<evidence type="ECO:0000256" key="6">
    <source>
        <dbReference type="ARBA" id="ARBA00022932"/>
    </source>
</evidence>
<evidence type="ECO:0000313" key="9">
    <source>
        <dbReference type="EMBL" id="GLB46841.1"/>
    </source>
</evidence>
<keyword evidence="6" id="KW-0239">DNA-directed DNA polymerase</keyword>
<keyword evidence="1" id="KW-0808">Transferase</keyword>
<keyword evidence="5" id="KW-0269">Exonuclease</keyword>
<comment type="caution">
    <text evidence="9">The sequence shown here is derived from an EMBL/GenBank/DDBJ whole genome shotgun (WGS) entry which is preliminary data.</text>
</comment>
<name>A0A9W6B128_9LACO</name>